<evidence type="ECO:0000259" key="1">
    <source>
        <dbReference type="Pfam" id="PF13182"/>
    </source>
</evidence>
<reference evidence="2 3" key="1">
    <citation type="submission" date="2019-04" db="EMBL/GenBank/DDBJ databases">
        <authorList>
            <person name="Feng G."/>
            <person name="Zhang J."/>
            <person name="Zhu H."/>
        </authorList>
    </citation>
    <scope>NUCLEOTIDE SEQUENCE [LARGE SCALE GENOMIC DNA]</scope>
    <source>
        <strain evidence="2 3">JCM 31653</strain>
    </source>
</reference>
<proteinExistence type="predicted"/>
<dbReference type="EMBL" id="SRLC01000001">
    <property type="protein sequence ID" value="TGE25204.1"/>
    <property type="molecule type" value="Genomic_DNA"/>
</dbReference>
<name>A0A4Z0Q6C1_9BACT</name>
<dbReference type="RefSeq" id="WP_135462783.1">
    <property type="nucleotide sequence ID" value="NZ_SRLC01000001.1"/>
</dbReference>
<dbReference type="AlphaFoldDB" id="A0A4Z0Q6C1"/>
<dbReference type="OrthoDB" id="883998at2"/>
<evidence type="ECO:0000313" key="2">
    <source>
        <dbReference type="EMBL" id="TGE25204.1"/>
    </source>
</evidence>
<sequence>MSLDSLIEEFSKIKRHVASKREKPHKLILLLSVLDLVDEGYLTENKIYFDNKLKSAFREKFSLLAAPDDLMQVAPPYFHLRSSTFWHHKVKEEREVEYNKLTTSGGGSKRIEDNIEYAYFSDDVWTHIVNKGSRIKLQEAMTSVVAAQKLGTAFHEQFKLERNGMSQMLRVVNSNAGKKNLTFDDYKEHTDVGNNKIKSFRNYLKAGGLVNEESALTAFGQAVVEHDLMLAKPETQWVIHYGMSVSHMPGPIYWNKLVTSFLTPGRPISSQVLADEIRDITLSNGSAELAAGTYREAAAVFIRTYSDNDSLGALNILEEENGRTQYTVRQPRALPVGTFACLLADYWERHWPERDDVVLEDITRGELAHVLLLSENKVNDLLGALAAPDMALIKRQRKHLPYQIIRQPGLDAAALWQTHLYR</sequence>
<gene>
    <name evidence="2" type="ORF">E5K00_08410</name>
</gene>
<dbReference type="InterPro" id="IPR025248">
    <property type="entry name" value="DUF4007"/>
</dbReference>
<protein>
    <submittedName>
        <fullName evidence="2">DUF4007 family protein</fullName>
    </submittedName>
</protein>
<dbReference type="Pfam" id="PF13182">
    <property type="entry name" value="DUF4007"/>
    <property type="match status" value="1"/>
</dbReference>
<organism evidence="2 3">
    <name type="scientific">Hymenobacter aquaticus</name>
    <dbReference type="NCBI Taxonomy" id="1867101"/>
    <lineage>
        <taxon>Bacteria</taxon>
        <taxon>Pseudomonadati</taxon>
        <taxon>Bacteroidota</taxon>
        <taxon>Cytophagia</taxon>
        <taxon>Cytophagales</taxon>
        <taxon>Hymenobacteraceae</taxon>
        <taxon>Hymenobacter</taxon>
    </lineage>
</organism>
<feature type="domain" description="DUF4007" evidence="1">
    <location>
        <begin position="155"/>
        <end position="389"/>
    </location>
</feature>
<evidence type="ECO:0000313" key="3">
    <source>
        <dbReference type="Proteomes" id="UP000297549"/>
    </source>
</evidence>
<keyword evidence="3" id="KW-1185">Reference proteome</keyword>
<dbReference type="Proteomes" id="UP000297549">
    <property type="component" value="Unassembled WGS sequence"/>
</dbReference>
<accession>A0A4Z0Q6C1</accession>
<comment type="caution">
    <text evidence="2">The sequence shown here is derived from an EMBL/GenBank/DDBJ whole genome shotgun (WGS) entry which is preliminary data.</text>
</comment>